<sequence>MKTKEEILNSFYTTGADGVPEISAPDLLKAMEAYKQQSLADAFNAARKLKDEFAPIPDYQFKNLEDYIKSTEIKVVKNDKDELSEQIALVADSVLPNFLPDDPTVTEFAFDFNMMGIGYTAFYTKDADGYWQMNRWRVGRE</sequence>
<name>A0A5B8VV03_9SPHI</name>
<accession>A0A5B8VV03</accession>
<dbReference type="EMBL" id="CP042437">
    <property type="protein sequence ID" value="QEC75330.1"/>
    <property type="molecule type" value="Genomic_DNA"/>
</dbReference>
<evidence type="ECO:0000313" key="2">
    <source>
        <dbReference type="Proteomes" id="UP000321362"/>
    </source>
</evidence>
<dbReference type="Proteomes" id="UP000321362">
    <property type="component" value="Chromosome"/>
</dbReference>
<protein>
    <submittedName>
        <fullName evidence="1">Uncharacterized protein</fullName>
    </submittedName>
</protein>
<dbReference type="OrthoDB" id="793469at2"/>
<proteinExistence type="predicted"/>
<organism evidence="1 2">
    <name type="scientific">Mucilaginibacter ginsenosidivorax</name>
    <dbReference type="NCBI Taxonomy" id="862126"/>
    <lineage>
        <taxon>Bacteria</taxon>
        <taxon>Pseudomonadati</taxon>
        <taxon>Bacteroidota</taxon>
        <taxon>Sphingobacteriia</taxon>
        <taxon>Sphingobacteriales</taxon>
        <taxon>Sphingobacteriaceae</taxon>
        <taxon>Mucilaginibacter</taxon>
    </lineage>
</organism>
<gene>
    <name evidence="1" type="ORF">FSB76_05005</name>
</gene>
<dbReference type="AlphaFoldDB" id="A0A5B8VV03"/>
<evidence type="ECO:0000313" key="1">
    <source>
        <dbReference type="EMBL" id="QEC75330.1"/>
    </source>
</evidence>
<reference evidence="1 2" key="1">
    <citation type="journal article" date="2013" name="J. Microbiol.">
        <title>Mucilaginibacter ginsenosidivorax sp. nov., with ginsenoside converting activity isolated from sediment.</title>
        <authorList>
            <person name="Kim J.K."/>
            <person name="Choi T.E."/>
            <person name="Liu Q.M."/>
            <person name="Park H.Y."/>
            <person name="Yi T.H."/>
            <person name="Yoon M.H."/>
            <person name="Kim S.C."/>
            <person name="Im W.T."/>
        </authorList>
    </citation>
    <scope>NUCLEOTIDE SEQUENCE [LARGE SCALE GENOMIC DNA]</scope>
    <source>
        <strain evidence="1 2">KHI28</strain>
    </source>
</reference>
<keyword evidence="2" id="KW-1185">Reference proteome</keyword>
<dbReference type="RefSeq" id="WP_147052484.1">
    <property type="nucleotide sequence ID" value="NZ_CP042437.1"/>
</dbReference>
<dbReference type="KEGG" id="mgk:FSB76_05005"/>